<feature type="binding site" evidence="4">
    <location>
        <position position="249"/>
    </location>
    <ligand>
        <name>pyridoxal 5'-phosphate</name>
        <dbReference type="ChEBI" id="CHEBI:597326"/>
    </ligand>
</feature>
<feature type="binding site" evidence="4">
    <location>
        <position position="252"/>
    </location>
    <ligand>
        <name>pyridoxal 5'-phosphate</name>
        <dbReference type="ChEBI" id="CHEBI:597326"/>
    </ligand>
</feature>
<protein>
    <recommendedName>
        <fullName evidence="4 5">Kynureninase</fullName>
        <ecNumber evidence="4 5">3.7.1.3</ecNumber>
    </recommendedName>
    <alternativeName>
        <fullName evidence="4">Biosynthesis of nicotinic acid protein 5</fullName>
    </alternativeName>
    <alternativeName>
        <fullName evidence="4">L-kynurenine hydrolase</fullName>
    </alternativeName>
</protein>
<comment type="catalytic activity">
    <reaction evidence="5">
        <text>3-hydroxy-L-kynurenine + H2O = 3-hydroxyanthranilate + L-alanine + H(+)</text>
        <dbReference type="Rhea" id="RHEA:25143"/>
        <dbReference type="ChEBI" id="CHEBI:15377"/>
        <dbReference type="ChEBI" id="CHEBI:15378"/>
        <dbReference type="ChEBI" id="CHEBI:36559"/>
        <dbReference type="ChEBI" id="CHEBI:57972"/>
        <dbReference type="ChEBI" id="CHEBI:58125"/>
        <dbReference type="EC" id="3.7.1.3"/>
    </reaction>
</comment>
<keyword evidence="3 4" id="KW-0663">Pyridoxal phosphate</keyword>
<evidence type="ECO:0000256" key="5">
    <source>
        <dbReference type="PIRNR" id="PIRNR038800"/>
    </source>
</evidence>
<dbReference type="GO" id="GO:0030170">
    <property type="term" value="F:pyridoxal phosphate binding"/>
    <property type="evidence" value="ECO:0007669"/>
    <property type="project" value="UniProtKB-UniRule"/>
</dbReference>
<comment type="function">
    <text evidence="4 5">Catalyzes the cleavage of L-kynurenine (L-Kyn) and L-3-hydroxykynurenine (L-3OHKyn) into anthranilic acid (AA) and 3-hydroxyanthranilic acid (3-OHAA), respectively.</text>
</comment>
<dbReference type="EMBL" id="JAANQT010000254">
    <property type="protein sequence ID" value="KAG1312722.1"/>
    <property type="molecule type" value="Genomic_DNA"/>
</dbReference>
<dbReference type="GO" id="GO:0019441">
    <property type="term" value="P:L-tryptophan catabolic process to kynurenine"/>
    <property type="evidence" value="ECO:0007669"/>
    <property type="project" value="TreeGrafter"/>
</dbReference>
<feature type="binding site" evidence="4">
    <location>
        <position position="279"/>
    </location>
    <ligand>
        <name>pyridoxal 5'-phosphate</name>
        <dbReference type="ChEBI" id="CHEBI:597326"/>
    </ligand>
</feature>
<comment type="pathway">
    <text evidence="4 5">Cofactor biosynthesis; NAD(+) biosynthesis; quinolinate from L-kynurenine: step 2/3.</text>
</comment>
<comment type="cofactor">
    <cofactor evidence="4 5">
        <name>pyridoxal 5'-phosphate</name>
        <dbReference type="ChEBI" id="CHEBI:597326"/>
    </cofactor>
</comment>
<evidence type="ECO:0000313" key="7">
    <source>
        <dbReference type="EMBL" id="KAG1312722.1"/>
    </source>
</evidence>
<dbReference type="HAMAP" id="MF_01970">
    <property type="entry name" value="Kynureninase"/>
    <property type="match status" value="1"/>
</dbReference>
<evidence type="ECO:0000256" key="4">
    <source>
        <dbReference type="HAMAP-Rule" id="MF_03017"/>
    </source>
</evidence>
<evidence type="ECO:0000313" key="8">
    <source>
        <dbReference type="Proteomes" id="UP000716291"/>
    </source>
</evidence>
<keyword evidence="8" id="KW-1185">Reference proteome</keyword>
<dbReference type="Gene3D" id="3.40.640.10">
    <property type="entry name" value="Type I PLP-dependent aspartate aminotransferase-like (Major domain)"/>
    <property type="match status" value="1"/>
</dbReference>
<evidence type="ECO:0000259" key="6">
    <source>
        <dbReference type="Pfam" id="PF00266"/>
    </source>
</evidence>
<dbReference type="Gene3D" id="3.90.1150.10">
    <property type="entry name" value="Aspartate Aminotransferase, domain 1"/>
    <property type="match status" value="1"/>
</dbReference>
<feature type="modified residue" description="N6-(pyridoxal phosphate)lysine" evidence="4">
    <location>
        <position position="275"/>
    </location>
</feature>
<feature type="binding site" evidence="4">
    <location>
        <position position="307"/>
    </location>
    <ligand>
        <name>pyridoxal 5'-phosphate</name>
        <dbReference type="ChEBI" id="CHEBI:597326"/>
    </ligand>
</feature>
<comment type="pathway">
    <text evidence="4 5">Amino-acid degradation; L-kynurenine degradation; L-alanine and anthranilate from L-kynurenine: step 1/1.</text>
</comment>
<dbReference type="Pfam" id="PF22580">
    <property type="entry name" value="KYNU_C"/>
    <property type="match status" value="1"/>
</dbReference>
<keyword evidence="2 4" id="KW-0378">Hydrolase</keyword>
<feature type="domain" description="Aminotransferase class V" evidence="6">
    <location>
        <begin position="117"/>
        <end position="278"/>
    </location>
</feature>
<dbReference type="InterPro" id="IPR015422">
    <property type="entry name" value="PyrdxlP-dep_Trfase_small"/>
</dbReference>
<reference evidence="7" key="1">
    <citation type="journal article" date="2020" name="Microb. Genom.">
        <title>Genetic diversity of clinical and environmental Mucorales isolates obtained from an investigation of mucormycosis cases among solid organ transplant recipients.</title>
        <authorList>
            <person name="Nguyen M.H."/>
            <person name="Kaul D."/>
            <person name="Muto C."/>
            <person name="Cheng S.J."/>
            <person name="Richter R.A."/>
            <person name="Bruno V.M."/>
            <person name="Liu G."/>
            <person name="Beyhan S."/>
            <person name="Sundermann A.J."/>
            <person name="Mounaud S."/>
            <person name="Pasculle A.W."/>
            <person name="Nierman W.C."/>
            <person name="Driscoll E."/>
            <person name="Cumbie R."/>
            <person name="Clancy C.J."/>
            <person name="Dupont C.L."/>
        </authorList>
    </citation>
    <scope>NUCLEOTIDE SEQUENCE</scope>
    <source>
        <strain evidence="7">GL11</strain>
    </source>
</reference>
<dbReference type="AlphaFoldDB" id="A0A9P6XG64"/>
<sequence length="436" mass="49524">MALNISDAIKIYGHPLTSVELTEKLDENDHLSKFRQEFVIPTLKSLSEVTGMYLYPDSNEKSDEECTYLCGNSLGLMPKRSHQLVNEEFDAWGKRGVEGHWNHPYNRPWATVDELVKEPLAHLVGAKPIEVTSMGTLTSNIHSALISFYQPTKERFKILIEKKAFPSDHYAVVSHLHSRGIDPEIGLLTVAPRPGEQTLRTEDIIKTIKEDNQIAVVMLSGVQYYTGQFFEMEKITNAGHEAGCIVGWDLAHAVGNVPLKLHDWDVDFACWCSYKYAGWWGNKKENRFEMLPEFQPSEGASGYQMSNPSILTTISLLGSLQVFEAAGGIEKLRQKSYLITDYLEKLLLTELKKEFDDKLIKILTPNDPEQRGCQLSLEFPEKMMQVFEALQSIGIIVDERKPTVIRVAPAPLYNSYKDVYNFVINLKKIMKQVYAK</sequence>
<comment type="similarity">
    <text evidence="4 5">Belongs to the kynureninase family.</text>
</comment>
<dbReference type="GO" id="GO:0019805">
    <property type="term" value="P:quinolinate biosynthetic process"/>
    <property type="evidence" value="ECO:0007669"/>
    <property type="project" value="UniProtKB-UniRule"/>
</dbReference>
<dbReference type="InterPro" id="IPR010111">
    <property type="entry name" value="Kynureninase"/>
</dbReference>
<feature type="binding site" evidence="4">
    <location>
        <begin position="165"/>
        <end position="168"/>
    </location>
    <ligand>
        <name>pyridoxal 5'-phosphate</name>
        <dbReference type="ChEBI" id="CHEBI:597326"/>
    </ligand>
</feature>
<comment type="subcellular location">
    <subcellularLocation>
        <location evidence="4 5">Cytoplasm</location>
    </subcellularLocation>
</comment>
<dbReference type="InterPro" id="IPR015421">
    <property type="entry name" value="PyrdxlP-dep_Trfase_major"/>
</dbReference>
<organism evidence="7 8">
    <name type="scientific">Rhizopus oryzae</name>
    <name type="common">Mucormycosis agent</name>
    <name type="synonym">Rhizopus arrhizus var. delemar</name>
    <dbReference type="NCBI Taxonomy" id="64495"/>
    <lineage>
        <taxon>Eukaryota</taxon>
        <taxon>Fungi</taxon>
        <taxon>Fungi incertae sedis</taxon>
        <taxon>Mucoromycota</taxon>
        <taxon>Mucoromycotina</taxon>
        <taxon>Mucoromycetes</taxon>
        <taxon>Mucorales</taxon>
        <taxon>Mucorineae</taxon>
        <taxon>Rhizopodaceae</taxon>
        <taxon>Rhizopus</taxon>
    </lineage>
</organism>
<feature type="binding site" evidence="4">
    <location>
        <position position="138"/>
    </location>
    <ligand>
        <name>pyridoxal 5'-phosphate</name>
        <dbReference type="ChEBI" id="CHEBI:597326"/>
    </ligand>
</feature>
<comment type="caution">
    <text evidence="7">The sequence shown here is derived from an EMBL/GenBank/DDBJ whole genome shotgun (WGS) entry which is preliminary data.</text>
</comment>
<dbReference type="GO" id="GO:0030429">
    <property type="term" value="F:kynureninase activity"/>
    <property type="evidence" value="ECO:0007669"/>
    <property type="project" value="UniProtKB-UniRule"/>
</dbReference>
<dbReference type="Proteomes" id="UP000716291">
    <property type="component" value="Unassembled WGS sequence"/>
</dbReference>
<dbReference type="EC" id="3.7.1.3" evidence="4 5"/>
<dbReference type="PIRSF" id="PIRSF038800">
    <property type="entry name" value="KYNU"/>
    <property type="match status" value="1"/>
</dbReference>
<dbReference type="Pfam" id="PF00266">
    <property type="entry name" value="Aminotran_5"/>
    <property type="match status" value="1"/>
</dbReference>
<dbReference type="GO" id="GO:0005737">
    <property type="term" value="C:cytoplasm"/>
    <property type="evidence" value="ECO:0007669"/>
    <property type="project" value="UniProtKB-SubCell"/>
</dbReference>
<feature type="binding site" evidence="4">
    <location>
        <position position="137"/>
    </location>
    <ligand>
        <name>pyridoxal 5'-phosphate</name>
        <dbReference type="ChEBI" id="CHEBI:597326"/>
    </ligand>
</feature>
<dbReference type="InterPro" id="IPR015424">
    <property type="entry name" value="PyrdxlP-dep_Trfase"/>
</dbReference>
<dbReference type="PANTHER" id="PTHR14084">
    <property type="entry name" value="KYNURENINASE"/>
    <property type="match status" value="1"/>
</dbReference>
<feature type="binding site" evidence="4">
    <location>
        <position position="220"/>
    </location>
    <ligand>
        <name>pyridoxal 5'-phosphate</name>
        <dbReference type="ChEBI" id="CHEBI:597326"/>
    </ligand>
</feature>
<evidence type="ECO:0000256" key="3">
    <source>
        <dbReference type="ARBA" id="ARBA00022898"/>
    </source>
</evidence>
<keyword evidence="4 5" id="KW-0963">Cytoplasm</keyword>
<evidence type="ECO:0000256" key="1">
    <source>
        <dbReference type="ARBA" id="ARBA00022642"/>
    </source>
</evidence>
<name>A0A9P6XG64_RHIOR</name>
<accession>A0A9P6XG64</accession>
<dbReference type="GO" id="GO:0097053">
    <property type="term" value="P:L-kynurenine catabolic process"/>
    <property type="evidence" value="ECO:0007669"/>
    <property type="project" value="UniProtKB-UniRule"/>
</dbReference>
<evidence type="ECO:0000256" key="2">
    <source>
        <dbReference type="ARBA" id="ARBA00022801"/>
    </source>
</evidence>
<dbReference type="InterPro" id="IPR000192">
    <property type="entry name" value="Aminotrans_V_dom"/>
</dbReference>
<dbReference type="SUPFAM" id="SSF53383">
    <property type="entry name" value="PLP-dependent transferases"/>
    <property type="match status" value="1"/>
</dbReference>
<proteinExistence type="inferred from homology"/>
<dbReference type="PANTHER" id="PTHR14084:SF0">
    <property type="entry name" value="KYNURENINASE"/>
    <property type="match status" value="1"/>
</dbReference>
<dbReference type="GO" id="GO:0043420">
    <property type="term" value="P:anthranilate metabolic process"/>
    <property type="evidence" value="ECO:0007669"/>
    <property type="project" value="UniProtKB-UniRule"/>
</dbReference>
<comment type="catalytic activity">
    <reaction evidence="4 5">
        <text>L-kynurenine + H2O = anthranilate + L-alanine + H(+)</text>
        <dbReference type="Rhea" id="RHEA:16813"/>
        <dbReference type="ChEBI" id="CHEBI:15377"/>
        <dbReference type="ChEBI" id="CHEBI:15378"/>
        <dbReference type="ChEBI" id="CHEBI:16567"/>
        <dbReference type="ChEBI" id="CHEBI:57959"/>
        <dbReference type="ChEBI" id="CHEBI:57972"/>
        <dbReference type="EC" id="3.7.1.3"/>
    </reaction>
</comment>
<feature type="binding site" evidence="4">
    <location>
        <position position="274"/>
    </location>
    <ligand>
        <name>pyridoxal 5'-phosphate</name>
        <dbReference type="ChEBI" id="CHEBI:597326"/>
    </ligand>
</feature>
<comment type="subunit">
    <text evidence="4 5">Homodimer.</text>
</comment>
<keyword evidence="1 4" id="KW-0662">Pyridine nucleotide biosynthesis</keyword>
<gene>
    <name evidence="4" type="primary">BNA5</name>
    <name evidence="7" type="ORF">G6F64_002810</name>
</gene>
<dbReference type="NCBIfam" id="TIGR01814">
    <property type="entry name" value="kynureninase"/>
    <property type="match status" value="1"/>
</dbReference>
<dbReference type="GO" id="GO:0034354">
    <property type="term" value="P:'de novo' NAD+ biosynthetic process from L-tryptophan"/>
    <property type="evidence" value="ECO:0007669"/>
    <property type="project" value="UniProtKB-UniRule"/>
</dbReference>